<dbReference type="STRING" id="3988.B9TLE0"/>
<keyword evidence="2" id="KW-1185">Reference proteome</keyword>
<name>B9TLE0_RICCO</name>
<dbReference type="InterPro" id="IPR011990">
    <property type="entry name" value="TPR-like_helical_dom_sf"/>
</dbReference>
<dbReference type="Gene3D" id="1.25.40.10">
    <property type="entry name" value="Tetratricopeptide repeat domain"/>
    <property type="match status" value="2"/>
</dbReference>
<evidence type="ECO:0000313" key="1">
    <source>
        <dbReference type="EMBL" id="EEF23324.1"/>
    </source>
</evidence>
<dbReference type="eggNOG" id="ENOG502S23A">
    <property type="taxonomic scope" value="Eukaryota"/>
</dbReference>
<reference evidence="2" key="1">
    <citation type="journal article" date="2010" name="Nat. Biotechnol.">
        <title>Draft genome sequence of the oilseed species Ricinus communis.</title>
        <authorList>
            <person name="Chan A.P."/>
            <person name="Crabtree J."/>
            <person name="Zhao Q."/>
            <person name="Lorenzi H."/>
            <person name="Orvis J."/>
            <person name="Puiu D."/>
            <person name="Melake-Berhan A."/>
            <person name="Jones K.M."/>
            <person name="Redman J."/>
            <person name="Chen G."/>
            <person name="Cahoon E.B."/>
            <person name="Gedil M."/>
            <person name="Stanke M."/>
            <person name="Haas B.J."/>
            <person name="Wortman J.R."/>
            <person name="Fraser-Liggett C.M."/>
            <person name="Ravel J."/>
            <person name="Rabinowicz P.D."/>
        </authorList>
    </citation>
    <scope>NUCLEOTIDE SEQUENCE [LARGE SCALE GENOMIC DNA]</scope>
    <source>
        <strain evidence="2">cv. Hale</strain>
    </source>
</reference>
<organism evidence="1 2">
    <name type="scientific">Ricinus communis</name>
    <name type="common">Castor bean</name>
    <dbReference type="NCBI Taxonomy" id="3988"/>
    <lineage>
        <taxon>Eukaryota</taxon>
        <taxon>Viridiplantae</taxon>
        <taxon>Streptophyta</taxon>
        <taxon>Embryophyta</taxon>
        <taxon>Tracheophyta</taxon>
        <taxon>Spermatophyta</taxon>
        <taxon>Magnoliopsida</taxon>
        <taxon>eudicotyledons</taxon>
        <taxon>Gunneridae</taxon>
        <taxon>Pentapetalae</taxon>
        <taxon>rosids</taxon>
        <taxon>fabids</taxon>
        <taxon>Malpighiales</taxon>
        <taxon>Euphorbiaceae</taxon>
        <taxon>Acalyphoideae</taxon>
        <taxon>Acalypheae</taxon>
        <taxon>Ricinus</taxon>
    </lineage>
</organism>
<dbReference type="Pfam" id="PF13432">
    <property type="entry name" value="TPR_16"/>
    <property type="match status" value="1"/>
</dbReference>
<evidence type="ECO:0000313" key="2">
    <source>
        <dbReference type="Proteomes" id="UP000008311"/>
    </source>
</evidence>
<dbReference type="AlphaFoldDB" id="B9TLE0"/>
<accession>B9TLE0</accession>
<dbReference type="SUPFAM" id="SSF48452">
    <property type="entry name" value="TPR-like"/>
    <property type="match status" value="1"/>
</dbReference>
<sequence>MDTLWQFLLVFSAIGSGWLLGRFASGVPPFSERRATAYRRYYRGLNYLLNDRTDEAVDDFLKSLDVTVETFETHLALGGLMRRKGDVDGAIRVHENLQARPDLSPQQLQQARLELARDYISAGLYDRAESLLQDLLQHSQEMRPICLRHLIEIYQSERDWEKAIGTANRLLPKRSLLWHQAEPDPQLEQAIAQFHCEIAQRLMNKSELLAARAQLDAAREREEFCARAWLLQSEVDFRAGDNDSAVAALQILLTHSPGMIAEVLEKLRVAADSAGRRGDLLAFLRECLQRYPST</sequence>
<proteinExistence type="predicted"/>
<dbReference type="Proteomes" id="UP000008311">
    <property type="component" value="Unassembled WGS sequence"/>
</dbReference>
<protein>
    <submittedName>
        <fullName evidence="1">Uncharacterized protein</fullName>
    </submittedName>
</protein>
<feature type="non-terminal residue" evidence="1">
    <location>
        <position position="294"/>
    </location>
</feature>
<dbReference type="InParanoid" id="B9TLE0"/>
<gene>
    <name evidence="1" type="ORF">RCOM_2053970</name>
</gene>
<dbReference type="EMBL" id="EQ986665">
    <property type="protein sequence ID" value="EEF23324.1"/>
    <property type="molecule type" value="Genomic_DNA"/>
</dbReference>